<reference evidence="3 4" key="1">
    <citation type="submission" date="2021-01" db="EMBL/GenBank/DDBJ databases">
        <title>WGS of actinomycetes isolated from Thailand.</title>
        <authorList>
            <person name="Thawai C."/>
        </authorList>
    </citation>
    <scope>NUCLEOTIDE SEQUENCE [LARGE SCALE GENOMIC DNA]</scope>
    <source>
        <strain evidence="3 4">CH9-7</strain>
    </source>
</reference>
<feature type="region of interest" description="Disordered" evidence="1">
    <location>
        <begin position="141"/>
        <end position="162"/>
    </location>
</feature>
<organism evidence="3 4">
    <name type="scientific">Streptomyces siderophoricus</name>
    <dbReference type="NCBI Taxonomy" id="2802281"/>
    <lineage>
        <taxon>Bacteria</taxon>
        <taxon>Bacillati</taxon>
        <taxon>Actinomycetota</taxon>
        <taxon>Actinomycetes</taxon>
        <taxon>Kitasatosporales</taxon>
        <taxon>Streptomycetaceae</taxon>
        <taxon>Streptomyces</taxon>
    </lineage>
</organism>
<gene>
    <name evidence="3" type="ORF">JK360_20195</name>
</gene>
<dbReference type="RefSeq" id="WP_201806386.1">
    <property type="nucleotide sequence ID" value="NZ_JAERRI010000010.1"/>
</dbReference>
<keyword evidence="2" id="KW-1133">Transmembrane helix</keyword>
<dbReference type="Proteomes" id="UP000629371">
    <property type="component" value="Unassembled WGS sequence"/>
</dbReference>
<evidence type="ECO:0000313" key="4">
    <source>
        <dbReference type="Proteomes" id="UP000629371"/>
    </source>
</evidence>
<keyword evidence="4" id="KW-1185">Reference proteome</keyword>
<accession>A0ABS1MVF4</accession>
<dbReference type="EMBL" id="JAERRI010000010">
    <property type="protein sequence ID" value="MBL1091689.1"/>
    <property type="molecule type" value="Genomic_DNA"/>
</dbReference>
<evidence type="ECO:0000313" key="3">
    <source>
        <dbReference type="EMBL" id="MBL1091689.1"/>
    </source>
</evidence>
<feature type="transmembrane region" description="Helical" evidence="2">
    <location>
        <begin position="112"/>
        <end position="131"/>
    </location>
</feature>
<feature type="transmembrane region" description="Helical" evidence="2">
    <location>
        <begin position="88"/>
        <end position="106"/>
    </location>
</feature>
<evidence type="ECO:0008006" key="5">
    <source>
        <dbReference type="Google" id="ProtNLM"/>
    </source>
</evidence>
<sequence>MATATDRFRPAVPARSTRRTTPTGWALRAVVSAHMAAIVGQPVFAGVYLSGDYDALRWHAAGANTVTSLGYLQVIVALMVWVRLRHSLPFLATSAVVAAETVQYFAGMAGALWLHLPLGVMTIVALVVQFIDVWRRPMSRRPQLPGERHTAQGQEKQEAGNE</sequence>
<evidence type="ECO:0000256" key="2">
    <source>
        <dbReference type="SAM" id="Phobius"/>
    </source>
</evidence>
<feature type="transmembrane region" description="Helical" evidence="2">
    <location>
        <begin position="61"/>
        <end position="81"/>
    </location>
</feature>
<keyword evidence="2" id="KW-0472">Membrane</keyword>
<proteinExistence type="predicted"/>
<comment type="caution">
    <text evidence="3">The sequence shown here is derived from an EMBL/GenBank/DDBJ whole genome shotgun (WGS) entry which is preliminary data.</text>
</comment>
<feature type="transmembrane region" description="Helical" evidence="2">
    <location>
        <begin position="25"/>
        <end position="49"/>
    </location>
</feature>
<evidence type="ECO:0000256" key="1">
    <source>
        <dbReference type="SAM" id="MobiDB-lite"/>
    </source>
</evidence>
<feature type="compositionally biased region" description="Basic and acidic residues" evidence="1">
    <location>
        <begin position="146"/>
        <end position="162"/>
    </location>
</feature>
<keyword evidence="2" id="KW-0812">Transmembrane</keyword>
<name>A0ABS1MVF4_9ACTN</name>
<protein>
    <recommendedName>
        <fullName evidence="5">Integral membrane protein</fullName>
    </recommendedName>
</protein>